<gene>
    <name evidence="1" type="ORF">PPOP_2444</name>
</gene>
<comment type="caution">
    <text evidence="1">The sequence shown here is derived from an EMBL/GenBank/DDBJ whole genome shotgun (WGS) entry which is preliminary data.</text>
</comment>
<reference evidence="1 2" key="1">
    <citation type="submission" date="2012-10" db="EMBL/GenBank/DDBJ databases">
        <title>Draft Genome Sequence of Paenibacillus popilliae ATCC 14706T.</title>
        <authorList>
            <person name="Iiyama K."/>
            <person name="Mori K."/>
            <person name="Mon H."/>
            <person name="Chieda Y."/>
            <person name="Lee J.M."/>
            <person name="Kusakabe T."/>
            <person name="Tashiro K."/>
            <person name="Asano S."/>
            <person name="Yasunaga-Aoki C."/>
            <person name="Shimizu S."/>
        </authorList>
    </citation>
    <scope>NUCLEOTIDE SEQUENCE [LARGE SCALE GENOMIC DNA]</scope>
    <source>
        <strain evidence="1 2">ATCC 14706</strain>
    </source>
</reference>
<evidence type="ECO:0000313" key="1">
    <source>
        <dbReference type="EMBL" id="GAC43078.1"/>
    </source>
</evidence>
<sequence length="20" mass="1898">LGLCVGGADVLSYGVVASFA</sequence>
<evidence type="ECO:0000313" key="2">
    <source>
        <dbReference type="Proteomes" id="UP000029453"/>
    </source>
</evidence>
<name>M9M6F0_PAEPP</name>
<organism evidence="1 2">
    <name type="scientific">Paenibacillus popilliae ATCC 14706</name>
    <dbReference type="NCBI Taxonomy" id="1212764"/>
    <lineage>
        <taxon>Bacteria</taxon>
        <taxon>Bacillati</taxon>
        <taxon>Bacillota</taxon>
        <taxon>Bacilli</taxon>
        <taxon>Bacillales</taxon>
        <taxon>Paenibacillaceae</taxon>
        <taxon>Paenibacillus</taxon>
    </lineage>
</organism>
<dbReference type="EMBL" id="BALG01000174">
    <property type="protein sequence ID" value="GAC43078.1"/>
    <property type="molecule type" value="Genomic_DNA"/>
</dbReference>
<proteinExistence type="predicted"/>
<dbReference type="Proteomes" id="UP000029453">
    <property type="component" value="Unassembled WGS sequence"/>
</dbReference>
<accession>M9M6F0</accession>
<protein>
    <submittedName>
        <fullName evidence="1">Uncharacterized protein</fullName>
    </submittedName>
</protein>
<dbReference type="AlphaFoldDB" id="M9M6F0"/>
<keyword evidence="2" id="KW-1185">Reference proteome</keyword>
<feature type="non-terminal residue" evidence="1">
    <location>
        <position position="1"/>
    </location>
</feature>